<dbReference type="EMBL" id="LMWY01000025">
    <property type="protein sequence ID" value="KUO02047.1"/>
    <property type="molecule type" value="Genomic_DNA"/>
</dbReference>
<dbReference type="Proteomes" id="UP000053429">
    <property type="component" value="Unassembled WGS sequence"/>
</dbReference>
<keyword evidence="2" id="KW-1185">Reference proteome</keyword>
<comment type="caution">
    <text evidence="1">The sequence shown here is derived from an EMBL/GenBank/DDBJ whole genome shotgun (WGS) entry which is preliminary data.</text>
</comment>
<gene>
    <name evidence="1" type="ORF">AQJ67_22960</name>
</gene>
<protein>
    <submittedName>
        <fullName evidence="1">Uncharacterized protein</fullName>
    </submittedName>
</protein>
<sequence>MFRGIDAWTFAIVLAAWSSHFAAPALYSASLNVAFARSPLQLRNSSAPLPFQATHCGRVFSSSPAFSISAATFLSLAAAATTAPASA</sequence>
<evidence type="ECO:0000313" key="1">
    <source>
        <dbReference type="EMBL" id="KUO02047.1"/>
    </source>
</evidence>
<dbReference type="OrthoDB" id="9982640at2"/>
<proteinExistence type="predicted"/>
<evidence type="ECO:0000313" key="2">
    <source>
        <dbReference type="Proteomes" id="UP000053429"/>
    </source>
</evidence>
<name>A0A117RPF8_9ACTN</name>
<accession>A0A117RPF8</accession>
<dbReference type="AlphaFoldDB" id="A0A117RPF8"/>
<organism evidence="1 2">
    <name type="scientific">Streptomyces caeruleatus</name>
    <dbReference type="NCBI Taxonomy" id="661399"/>
    <lineage>
        <taxon>Bacteria</taxon>
        <taxon>Bacillati</taxon>
        <taxon>Actinomycetota</taxon>
        <taxon>Actinomycetes</taxon>
        <taxon>Kitasatosporales</taxon>
        <taxon>Streptomycetaceae</taxon>
        <taxon>Streptomyces</taxon>
    </lineage>
</organism>
<dbReference type="RefSeq" id="WP_062720935.1">
    <property type="nucleotide sequence ID" value="NZ_KQ948930.1"/>
</dbReference>
<reference evidence="1 2" key="1">
    <citation type="submission" date="2015-10" db="EMBL/GenBank/DDBJ databases">
        <title>Draft genome sequence of Streptomyces caeruleatus NRRL B-24802, type strain for the species Streptomyces caeruleatus.</title>
        <authorList>
            <person name="Ruckert C."/>
            <person name="Winkler A."/>
            <person name="Kalinowski J."/>
            <person name="Kampfer P."/>
            <person name="Glaeser S."/>
        </authorList>
    </citation>
    <scope>NUCLEOTIDE SEQUENCE [LARGE SCALE GENOMIC DNA]</scope>
    <source>
        <strain evidence="1 2">NRRL B-24802</strain>
    </source>
</reference>